<evidence type="ECO:0000259" key="13">
    <source>
        <dbReference type="PROSITE" id="PS50893"/>
    </source>
</evidence>
<evidence type="ECO:0000256" key="2">
    <source>
        <dbReference type="ARBA" id="ARBA00022448"/>
    </source>
</evidence>
<dbReference type="GO" id="GO:0022857">
    <property type="term" value="F:transmembrane transporter activity"/>
    <property type="evidence" value="ECO:0007669"/>
    <property type="project" value="TreeGrafter"/>
</dbReference>
<dbReference type="CDD" id="cd03255">
    <property type="entry name" value="ABC_MJ0796_LolCDE_FtsE"/>
    <property type="match status" value="1"/>
</dbReference>
<dbReference type="InterPro" id="IPR011924">
    <property type="entry name" value="LolD_lipo_ATP-bd"/>
</dbReference>
<dbReference type="GO" id="GO:0005524">
    <property type="term" value="F:ATP binding"/>
    <property type="evidence" value="ECO:0007669"/>
    <property type="project" value="UniProtKB-KW"/>
</dbReference>
<dbReference type="OrthoDB" id="6780017at2759"/>
<reference evidence="14" key="1">
    <citation type="submission" date="2020-11" db="EMBL/GenBank/DDBJ databases">
        <authorList>
            <person name="Tran Van P."/>
        </authorList>
    </citation>
    <scope>NUCLEOTIDE SEQUENCE</scope>
</reference>
<dbReference type="SUPFAM" id="SSF52540">
    <property type="entry name" value="P-loop containing nucleoside triphosphate hydrolases"/>
    <property type="match status" value="1"/>
</dbReference>
<dbReference type="NCBIfam" id="TIGR02211">
    <property type="entry name" value="LolD_lipo_ex"/>
    <property type="match status" value="1"/>
</dbReference>
<accession>A0A7R9AJK1</accession>
<dbReference type="GO" id="GO:0044874">
    <property type="term" value="P:lipoprotein localization to outer membrane"/>
    <property type="evidence" value="ECO:0007669"/>
    <property type="project" value="TreeGrafter"/>
</dbReference>
<keyword evidence="7" id="KW-0067">ATP-binding</keyword>
<protein>
    <recommendedName>
        <fullName evidence="13">ABC transporter domain-containing protein</fullName>
    </recommendedName>
</protein>
<keyword evidence="2" id="KW-0813">Transport</keyword>
<comment type="similarity">
    <text evidence="11">Belongs to the ABC transporter superfamily. Macrolide exporter (TC 3.A.1.122) family.</text>
</comment>
<evidence type="ECO:0000256" key="3">
    <source>
        <dbReference type="ARBA" id="ARBA00022475"/>
    </source>
</evidence>
<keyword evidence="5 12" id="KW-0812">Transmembrane</keyword>
<dbReference type="InterPro" id="IPR017911">
    <property type="entry name" value="MacB-like_ATP-bd"/>
</dbReference>
<evidence type="ECO:0000313" key="15">
    <source>
        <dbReference type="Proteomes" id="UP000677054"/>
    </source>
</evidence>
<keyword evidence="3" id="KW-1003">Cell membrane</keyword>
<organism evidence="14">
    <name type="scientific">Darwinula stevensoni</name>
    <dbReference type="NCBI Taxonomy" id="69355"/>
    <lineage>
        <taxon>Eukaryota</taxon>
        <taxon>Metazoa</taxon>
        <taxon>Ecdysozoa</taxon>
        <taxon>Arthropoda</taxon>
        <taxon>Crustacea</taxon>
        <taxon>Oligostraca</taxon>
        <taxon>Ostracoda</taxon>
        <taxon>Podocopa</taxon>
        <taxon>Podocopida</taxon>
        <taxon>Darwinulocopina</taxon>
        <taxon>Darwinuloidea</taxon>
        <taxon>Darwinulidae</taxon>
        <taxon>Darwinula</taxon>
    </lineage>
</organism>
<dbReference type="FunFam" id="3.40.50.300:FF:000230">
    <property type="entry name" value="Lipoprotein-releasing system ATP-binding protein LolD"/>
    <property type="match status" value="1"/>
</dbReference>
<sequence length="328" mass="35520">MFIIMTLVVAVAAFNIVSTLIMAVTDKRADIAIMRTFGASPRSVMMIFVVQGALIGVIGTVLGVLLGVTIALNVDVIVPFIEQLFVGKPLKSTLRRRYAMNNFDHSDNIVACENLSKTYQGLEVAVLNNINFSVKAGEQVAIVGASGSGKSTLLHLLAGLDTPSSGEVRILNKNLANFAEAYKGTLRNEALGFVYQFHHLLPEFTALENVAMPLLIRHLSREVALAQAAEMLGKVGLAHRLQHMPGELSGGERQRAAVARALVTQPKCVMADEPTGNLDRNTAHAVFDMLLDINQTQGVALVVVTHDLELAAKMQRQYRLVDGQLQVL</sequence>
<dbReference type="InterPro" id="IPR003838">
    <property type="entry name" value="ABC3_permease_C"/>
</dbReference>
<comment type="subcellular location">
    <subcellularLocation>
        <location evidence="1">Cell inner membrane</location>
        <topology evidence="1">Multi-pass membrane protein</topology>
    </subcellularLocation>
</comment>
<evidence type="ECO:0000256" key="4">
    <source>
        <dbReference type="ARBA" id="ARBA00022519"/>
    </source>
</evidence>
<keyword evidence="8" id="KW-1278">Translocase</keyword>
<dbReference type="InterPro" id="IPR017871">
    <property type="entry name" value="ABC_transporter-like_CS"/>
</dbReference>
<keyword evidence="6" id="KW-0547">Nucleotide-binding</keyword>
<gene>
    <name evidence="14" type="ORF">DSTB1V02_LOCUS14953</name>
</gene>
<dbReference type="InterPro" id="IPR003439">
    <property type="entry name" value="ABC_transporter-like_ATP-bd"/>
</dbReference>
<dbReference type="PROSITE" id="PS00211">
    <property type="entry name" value="ABC_TRANSPORTER_1"/>
    <property type="match status" value="1"/>
</dbReference>
<evidence type="ECO:0000313" key="14">
    <source>
        <dbReference type="EMBL" id="CAD7255208.1"/>
    </source>
</evidence>
<evidence type="ECO:0000256" key="7">
    <source>
        <dbReference type="ARBA" id="ARBA00022840"/>
    </source>
</evidence>
<evidence type="ECO:0000256" key="9">
    <source>
        <dbReference type="ARBA" id="ARBA00022989"/>
    </source>
</evidence>
<dbReference type="InterPro" id="IPR015854">
    <property type="entry name" value="ABC_transpr_LolD-like"/>
</dbReference>
<feature type="domain" description="ABC transporter" evidence="13">
    <location>
        <begin position="110"/>
        <end position="328"/>
    </location>
</feature>
<evidence type="ECO:0000256" key="6">
    <source>
        <dbReference type="ARBA" id="ARBA00022741"/>
    </source>
</evidence>
<dbReference type="Pfam" id="PF00005">
    <property type="entry name" value="ABC_tran"/>
    <property type="match status" value="1"/>
</dbReference>
<proteinExistence type="inferred from homology"/>
<dbReference type="GO" id="GO:0005886">
    <property type="term" value="C:plasma membrane"/>
    <property type="evidence" value="ECO:0007669"/>
    <property type="project" value="UniProtKB-SubCell"/>
</dbReference>
<dbReference type="InterPro" id="IPR003593">
    <property type="entry name" value="AAA+_ATPase"/>
</dbReference>
<dbReference type="SMART" id="SM00382">
    <property type="entry name" value="AAA"/>
    <property type="match status" value="1"/>
</dbReference>
<dbReference type="EMBL" id="LR919200">
    <property type="protein sequence ID" value="CAD7255208.1"/>
    <property type="molecule type" value="Genomic_DNA"/>
</dbReference>
<dbReference type="GO" id="GO:0016887">
    <property type="term" value="F:ATP hydrolysis activity"/>
    <property type="evidence" value="ECO:0007669"/>
    <property type="project" value="InterPro"/>
</dbReference>
<evidence type="ECO:0000256" key="5">
    <source>
        <dbReference type="ARBA" id="ARBA00022692"/>
    </source>
</evidence>
<dbReference type="InterPro" id="IPR027417">
    <property type="entry name" value="P-loop_NTPase"/>
</dbReference>
<dbReference type="GO" id="GO:0089705">
    <property type="term" value="P:protein localization to outer membrane"/>
    <property type="evidence" value="ECO:0007669"/>
    <property type="project" value="TreeGrafter"/>
</dbReference>
<evidence type="ECO:0000256" key="8">
    <source>
        <dbReference type="ARBA" id="ARBA00022967"/>
    </source>
</evidence>
<keyword evidence="10 12" id="KW-0472">Membrane</keyword>
<name>A0A7R9AJK1_9CRUS</name>
<keyword evidence="15" id="KW-1185">Reference proteome</keyword>
<dbReference type="AlphaFoldDB" id="A0A7R9AJK1"/>
<feature type="non-terminal residue" evidence="14">
    <location>
        <position position="1"/>
    </location>
</feature>
<evidence type="ECO:0000256" key="10">
    <source>
        <dbReference type="ARBA" id="ARBA00023136"/>
    </source>
</evidence>
<dbReference type="EMBL" id="CAJPEV010019682">
    <property type="protein sequence ID" value="CAG0907872.1"/>
    <property type="molecule type" value="Genomic_DNA"/>
</dbReference>
<feature type="transmembrane region" description="Helical" evidence="12">
    <location>
        <begin position="46"/>
        <end position="72"/>
    </location>
</feature>
<keyword evidence="9 12" id="KW-1133">Transmembrane helix</keyword>
<evidence type="ECO:0000256" key="12">
    <source>
        <dbReference type="SAM" id="Phobius"/>
    </source>
</evidence>
<dbReference type="Proteomes" id="UP000677054">
    <property type="component" value="Unassembled WGS sequence"/>
</dbReference>
<dbReference type="Gene3D" id="3.40.50.300">
    <property type="entry name" value="P-loop containing nucleotide triphosphate hydrolases"/>
    <property type="match status" value="1"/>
</dbReference>
<dbReference type="PANTHER" id="PTHR24220:SF689">
    <property type="entry name" value="LIPOPROTEIN-RELEASING SYSTEM ATP-BINDING PROTEIN LOLD"/>
    <property type="match status" value="1"/>
</dbReference>
<dbReference type="Pfam" id="PF02687">
    <property type="entry name" value="FtsX"/>
    <property type="match status" value="1"/>
</dbReference>
<dbReference type="PANTHER" id="PTHR24220">
    <property type="entry name" value="IMPORT ATP-BINDING PROTEIN"/>
    <property type="match status" value="1"/>
</dbReference>
<dbReference type="PROSITE" id="PS50893">
    <property type="entry name" value="ABC_TRANSPORTER_2"/>
    <property type="match status" value="1"/>
</dbReference>
<keyword evidence="4" id="KW-0997">Cell inner membrane</keyword>
<evidence type="ECO:0000256" key="11">
    <source>
        <dbReference type="ARBA" id="ARBA00038388"/>
    </source>
</evidence>
<feature type="transmembrane region" description="Helical" evidence="12">
    <location>
        <begin position="6"/>
        <end position="25"/>
    </location>
</feature>
<evidence type="ECO:0000256" key="1">
    <source>
        <dbReference type="ARBA" id="ARBA00004429"/>
    </source>
</evidence>